<dbReference type="KEGG" id="hba:Hbal_1837"/>
<accession>C6XK78</accession>
<evidence type="ECO:0000313" key="3">
    <source>
        <dbReference type="Proteomes" id="UP000002745"/>
    </source>
</evidence>
<protein>
    <recommendedName>
        <fullName evidence="4">DUF599 domain-containing protein</fullName>
    </recommendedName>
</protein>
<keyword evidence="1" id="KW-0472">Membrane</keyword>
<keyword evidence="1" id="KW-0812">Transmembrane</keyword>
<dbReference type="PANTHER" id="PTHR31881">
    <property type="match status" value="1"/>
</dbReference>
<dbReference type="eggNOG" id="COG3821">
    <property type="taxonomic scope" value="Bacteria"/>
</dbReference>
<reference evidence="3" key="1">
    <citation type="journal article" date="2011" name="J. Bacteriol.">
        <title>Genome sequences of eight morphologically diverse alphaproteobacteria.</title>
        <authorList>
            <consortium name="US DOE Joint Genome Institute"/>
            <person name="Brown P.J."/>
            <person name="Kysela D.T."/>
            <person name="Buechlein A."/>
            <person name="Hemmerich C."/>
            <person name="Brun Y.V."/>
        </authorList>
    </citation>
    <scope>NUCLEOTIDE SEQUENCE [LARGE SCALE GENOMIC DNA]</scope>
    <source>
        <strain evidence="3">ATCC 49814 / DSM 5838 / IFAM 1418</strain>
    </source>
</reference>
<evidence type="ECO:0000313" key="2">
    <source>
        <dbReference type="EMBL" id="ACT59523.1"/>
    </source>
</evidence>
<organism evidence="2 3">
    <name type="scientific">Hirschia baltica (strain ATCC 49814 / DSM 5838 / IFAM 1418)</name>
    <dbReference type="NCBI Taxonomy" id="582402"/>
    <lineage>
        <taxon>Bacteria</taxon>
        <taxon>Pseudomonadati</taxon>
        <taxon>Pseudomonadota</taxon>
        <taxon>Alphaproteobacteria</taxon>
        <taxon>Hyphomonadales</taxon>
        <taxon>Hyphomonadaceae</taxon>
        <taxon>Hirschia</taxon>
    </lineage>
</organism>
<feature type="transmembrane region" description="Helical" evidence="1">
    <location>
        <begin position="116"/>
        <end position="133"/>
    </location>
</feature>
<feature type="transmembrane region" description="Helical" evidence="1">
    <location>
        <begin position="77"/>
        <end position="96"/>
    </location>
</feature>
<dbReference type="EMBL" id="CP001678">
    <property type="protein sequence ID" value="ACT59523.1"/>
    <property type="molecule type" value="Genomic_DNA"/>
</dbReference>
<evidence type="ECO:0008006" key="4">
    <source>
        <dbReference type="Google" id="ProtNLM"/>
    </source>
</evidence>
<proteinExistence type="predicted"/>
<gene>
    <name evidence="2" type="ordered locus">Hbal_1837</name>
</gene>
<name>C6XK78_HIRBI</name>
<dbReference type="HOGENOM" id="CLU_096744_0_0_5"/>
<dbReference type="Proteomes" id="UP000002745">
    <property type="component" value="Chromosome"/>
</dbReference>
<dbReference type="InterPro" id="IPR006747">
    <property type="entry name" value="DUF599"/>
</dbReference>
<dbReference type="RefSeq" id="WP_015827673.1">
    <property type="nucleotide sequence ID" value="NC_012982.1"/>
</dbReference>
<dbReference type="Pfam" id="PF04654">
    <property type="entry name" value="DUF599"/>
    <property type="match status" value="1"/>
</dbReference>
<feature type="transmembrane region" description="Helical" evidence="1">
    <location>
        <begin position="185"/>
        <end position="212"/>
    </location>
</feature>
<evidence type="ECO:0000256" key="1">
    <source>
        <dbReference type="SAM" id="Phobius"/>
    </source>
</evidence>
<dbReference type="PANTHER" id="PTHR31881:SF6">
    <property type="entry name" value="OS09G0494600 PROTEIN"/>
    <property type="match status" value="1"/>
</dbReference>
<keyword evidence="3" id="KW-1185">Reference proteome</keyword>
<dbReference type="STRING" id="582402.Hbal_1837"/>
<sequence length="237" mass="27173">MFHLSLMMPLQDTLALLWFFLVWRVFAWVTDDSKWRHLTLSYAMHEERRRWMHLMADRDVRILDGNIIAGLQQSTSFFASTSLLAIGGGFGLLTAADDFQAALERSLLHISPSQELFYLKIVVLMSMYAYAFFKFGWSYRLFNYCAVMIAATPEHGQSNSHENAAAAAEMNVEASKQFNYGLRSFFMAIPILAWFVSPIAFAVVATLVVTALTRRQFFSRSRLIARQAFHLNTEKKD</sequence>
<dbReference type="AlphaFoldDB" id="C6XK78"/>
<keyword evidence="1" id="KW-1133">Transmembrane helix</keyword>